<feature type="chain" id="PRO_5009311250" evidence="4">
    <location>
        <begin position="17"/>
        <end position="652"/>
    </location>
</feature>
<evidence type="ECO:0000313" key="6">
    <source>
        <dbReference type="Proteomes" id="UP000095283"/>
    </source>
</evidence>
<dbReference type="PROSITE" id="PS00018">
    <property type="entry name" value="EF_HAND_1"/>
    <property type="match status" value="2"/>
</dbReference>
<dbReference type="Proteomes" id="UP000095283">
    <property type="component" value="Unplaced"/>
</dbReference>
<dbReference type="AlphaFoldDB" id="A0A1I7XL86"/>
<dbReference type="Pfam" id="PF13202">
    <property type="entry name" value="EF-hand_5"/>
    <property type="match status" value="3"/>
</dbReference>
<keyword evidence="1" id="KW-0479">Metal-binding</keyword>
<evidence type="ECO:0000259" key="5">
    <source>
        <dbReference type="PROSITE" id="PS50222"/>
    </source>
</evidence>
<feature type="domain" description="EF-hand" evidence="5">
    <location>
        <begin position="171"/>
        <end position="206"/>
    </location>
</feature>
<evidence type="ECO:0000256" key="1">
    <source>
        <dbReference type="ARBA" id="ARBA00022723"/>
    </source>
</evidence>
<evidence type="ECO:0000256" key="3">
    <source>
        <dbReference type="ARBA" id="ARBA00022837"/>
    </source>
</evidence>
<protein>
    <submittedName>
        <fullName evidence="7">Calmodulin</fullName>
    </submittedName>
</protein>
<dbReference type="GO" id="GO:0005509">
    <property type="term" value="F:calcium ion binding"/>
    <property type="evidence" value="ECO:0007669"/>
    <property type="project" value="InterPro"/>
</dbReference>
<dbReference type="GO" id="GO:0005783">
    <property type="term" value="C:endoplasmic reticulum"/>
    <property type="evidence" value="ECO:0007669"/>
    <property type="project" value="TreeGrafter"/>
</dbReference>
<keyword evidence="6" id="KW-1185">Reference proteome</keyword>
<proteinExistence type="predicted"/>
<dbReference type="InterPro" id="IPR011992">
    <property type="entry name" value="EF-hand-dom_pair"/>
</dbReference>
<feature type="domain" description="EF-hand" evidence="5">
    <location>
        <begin position="252"/>
        <end position="287"/>
    </location>
</feature>
<dbReference type="Gene3D" id="1.10.10.60">
    <property type="entry name" value="Homeodomain-like"/>
    <property type="match status" value="1"/>
</dbReference>
<dbReference type="Gene3D" id="1.10.238.10">
    <property type="entry name" value="EF-hand"/>
    <property type="match status" value="2"/>
</dbReference>
<sequence>MRIAVLLSVISSIALASPRRQRQAQQNENFFKQPLFIADEQERNALQSTSENVNQLISSRSRPLQKISLPVPFPQVNSVFQASNIQIPVQVDELITTTTEHTPLNIAEETKDNHQVLKQKNINPTADHIAIPKPLPAYYNTSPIDRSVDLDGDGLLSLPEVQYAAFVHHGLSGSVVEGMFNQVDKNKDNSLDSEEFNEIRSLVLEKAENAALRYMQARHRDVERVWKLVVPDVNTEMNAAQFSKLRRRIRGMTIRLARQIMKIADLNADGHISLEEAQAIAFEQEGIGAGMYNSCNFFLFKIFLFFGVASWRLHISEEQSTGGKPVTSFRVRVLQFQLWIWNQRQICDLEHVLRPFFDQADENENGHLDAVEFTGFRSVIRNKAVRSALDQLKKFDTNSDGLVSLSEAEEKRKEKMIWMPMRHPCCSILQIRYSANTVNNCQENKGVQCKLIVMLCTILAKRILLQNKSGKLDKVELADFIRLVRLSAIRFATDHFKVDVDKSDDLIPAEIVDFRHEIRQYVAEHDNEKLSNNSEKELEEFPKTVEETESLEVTTTTHLVNNQKGTQLKNFELPLIKLTPQITREPIAPKSISTKQVASTKAQSQHEGRQIKALSTAGCTVKQIADVVKRSRKAIMNPLHLQEEYGTKKSSG</sequence>
<dbReference type="SUPFAM" id="SSF47473">
    <property type="entry name" value="EF-hand"/>
    <property type="match status" value="1"/>
</dbReference>
<accession>A0A1I7XL86</accession>
<dbReference type="PANTHER" id="PTHR10827">
    <property type="entry name" value="RETICULOCALBIN"/>
    <property type="match status" value="1"/>
</dbReference>
<dbReference type="InterPro" id="IPR018247">
    <property type="entry name" value="EF_Hand_1_Ca_BS"/>
</dbReference>
<dbReference type="PANTHER" id="PTHR10827:SF98">
    <property type="entry name" value="45 KDA CALCIUM-BINDING PROTEIN"/>
    <property type="match status" value="1"/>
</dbReference>
<feature type="signal peptide" evidence="4">
    <location>
        <begin position="1"/>
        <end position="16"/>
    </location>
</feature>
<evidence type="ECO:0000313" key="7">
    <source>
        <dbReference type="WBParaSite" id="Hba_18288"/>
    </source>
</evidence>
<dbReference type="PROSITE" id="PS50222">
    <property type="entry name" value="EF_HAND_2"/>
    <property type="match status" value="2"/>
</dbReference>
<organism evidence="6 7">
    <name type="scientific">Heterorhabditis bacteriophora</name>
    <name type="common">Entomopathogenic nematode worm</name>
    <dbReference type="NCBI Taxonomy" id="37862"/>
    <lineage>
        <taxon>Eukaryota</taxon>
        <taxon>Metazoa</taxon>
        <taxon>Ecdysozoa</taxon>
        <taxon>Nematoda</taxon>
        <taxon>Chromadorea</taxon>
        <taxon>Rhabditida</taxon>
        <taxon>Rhabditina</taxon>
        <taxon>Rhabditomorpha</taxon>
        <taxon>Strongyloidea</taxon>
        <taxon>Heterorhabditidae</taxon>
        <taxon>Heterorhabditis</taxon>
    </lineage>
</organism>
<dbReference type="SMART" id="SM00054">
    <property type="entry name" value="EFh"/>
    <property type="match status" value="4"/>
</dbReference>
<reference evidence="7" key="1">
    <citation type="submission" date="2016-11" db="UniProtKB">
        <authorList>
            <consortium name="WormBaseParasite"/>
        </authorList>
    </citation>
    <scope>IDENTIFICATION</scope>
</reference>
<keyword evidence="3" id="KW-0106">Calcium</keyword>
<keyword evidence="4" id="KW-0732">Signal</keyword>
<dbReference type="WBParaSite" id="Hba_18288">
    <property type="protein sequence ID" value="Hba_18288"/>
    <property type="gene ID" value="Hba_18288"/>
</dbReference>
<evidence type="ECO:0000256" key="2">
    <source>
        <dbReference type="ARBA" id="ARBA00022737"/>
    </source>
</evidence>
<evidence type="ECO:0000256" key="4">
    <source>
        <dbReference type="SAM" id="SignalP"/>
    </source>
</evidence>
<keyword evidence="2" id="KW-0677">Repeat</keyword>
<name>A0A1I7XL86_HETBA</name>
<dbReference type="InterPro" id="IPR002048">
    <property type="entry name" value="EF_hand_dom"/>
</dbReference>